<sequence>MATSTPALDLPVAGLRATSTARLPYQHNVLLRSFLLERPAGNVLVYNSPGLTADAKAIDDLGGALMLLINHEHEGMYGDPAGAVPAFVHERDSAATARQMQVAGTFDRRQLLAEDLEAIPTPGHTAGTTSYLWDSGAHRFLFTGDFIWIEDGQWKAVLLDPDLREQYLDSLALVCDLDFDVLVPWGVSDNGPCFAMTDKGDTRRRIDAIITRIEAGGDR</sequence>
<evidence type="ECO:0000259" key="1">
    <source>
        <dbReference type="Pfam" id="PF00753"/>
    </source>
</evidence>
<dbReference type="AlphaFoldDB" id="A0A3N2H4S3"/>
<evidence type="ECO:0000313" key="2">
    <source>
        <dbReference type="EMBL" id="ROS43340.1"/>
    </source>
</evidence>
<gene>
    <name evidence="2" type="ORF">EDD35_5749</name>
</gene>
<accession>A0A3N2H4S3</accession>
<evidence type="ECO:0000313" key="3">
    <source>
        <dbReference type="Proteomes" id="UP000274843"/>
    </source>
</evidence>
<dbReference type="Proteomes" id="UP000274843">
    <property type="component" value="Unassembled WGS sequence"/>
</dbReference>
<dbReference type="InterPro" id="IPR036866">
    <property type="entry name" value="RibonucZ/Hydroxyglut_hydro"/>
</dbReference>
<dbReference type="RefSeq" id="WP_123685629.1">
    <property type="nucleotide sequence ID" value="NZ_RKHY01000001.1"/>
</dbReference>
<dbReference type="Pfam" id="PF00753">
    <property type="entry name" value="Lactamase_B"/>
    <property type="match status" value="1"/>
</dbReference>
<comment type="caution">
    <text evidence="2">The sequence shown here is derived from an EMBL/GenBank/DDBJ whole genome shotgun (WGS) entry which is preliminary data.</text>
</comment>
<dbReference type="EMBL" id="RKHY01000001">
    <property type="protein sequence ID" value="ROS43340.1"/>
    <property type="molecule type" value="Genomic_DNA"/>
</dbReference>
<dbReference type="InterPro" id="IPR001279">
    <property type="entry name" value="Metallo-B-lactamas"/>
</dbReference>
<feature type="domain" description="Metallo-beta-lactamase" evidence="1">
    <location>
        <begin position="110"/>
        <end position="186"/>
    </location>
</feature>
<organism evidence="2 3">
    <name type="scientific">Amycolatopsis thermoflava</name>
    <dbReference type="NCBI Taxonomy" id="84480"/>
    <lineage>
        <taxon>Bacteria</taxon>
        <taxon>Bacillati</taxon>
        <taxon>Actinomycetota</taxon>
        <taxon>Actinomycetes</taxon>
        <taxon>Pseudonocardiales</taxon>
        <taxon>Pseudonocardiaceae</taxon>
        <taxon>Amycolatopsis</taxon>
        <taxon>Amycolatopsis methanolica group</taxon>
    </lineage>
</organism>
<protein>
    <submittedName>
        <fullName evidence="2">Metallo-beta-lactamase superfamily protein</fullName>
    </submittedName>
</protein>
<dbReference type="Gene3D" id="3.60.15.10">
    <property type="entry name" value="Ribonuclease Z/Hydroxyacylglutathione hydrolase-like"/>
    <property type="match status" value="1"/>
</dbReference>
<name>A0A3N2H4S3_9PSEU</name>
<dbReference type="SUPFAM" id="SSF56281">
    <property type="entry name" value="Metallo-hydrolase/oxidoreductase"/>
    <property type="match status" value="1"/>
</dbReference>
<keyword evidence="3" id="KW-1185">Reference proteome</keyword>
<proteinExistence type="predicted"/>
<dbReference type="PANTHER" id="PTHR42773">
    <property type="entry name" value="METALLO-BETA-LACTAMASE-RELATED"/>
    <property type="match status" value="1"/>
</dbReference>
<dbReference type="GeneID" id="301847034"/>
<reference evidence="2 3" key="1">
    <citation type="submission" date="2018-11" db="EMBL/GenBank/DDBJ databases">
        <title>Sequencing the genomes of 1000 actinobacteria strains.</title>
        <authorList>
            <person name="Klenk H.-P."/>
        </authorList>
    </citation>
    <scope>NUCLEOTIDE SEQUENCE [LARGE SCALE GENOMIC DNA]</scope>
    <source>
        <strain evidence="2 3">DSM 44348</strain>
    </source>
</reference>
<dbReference type="PANTHER" id="PTHR42773:SF1">
    <property type="entry name" value="METALLO-BETA-LACTAMASE FAMILY PROTEIN"/>
    <property type="match status" value="1"/>
</dbReference>